<keyword evidence="2" id="KW-1185">Reference proteome</keyword>
<evidence type="ECO:0000256" key="1">
    <source>
        <dbReference type="SAM" id="MobiDB-lite"/>
    </source>
</evidence>
<dbReference type="AlphaFoldDB" id="A0A3Q7NLQ8"/>
<sequence>MAGGQAMALTQGLWLQWAFPGGPHDEAGAHGSPQGPQKADRPGTAVSCPGLGGLPAPKDSRDPARGGTSSQDDAIGPRTLGPQAWPALHLTPATAARVNPEQGAEQKRGRQSSVTLGPFRKPCFPQRSRGCLPHPLQAHPPRTRQPHWPGALHRGRVSSL</sequence>
<protein>
    <submittedName>
        <fullName evidence="3">Proline-rich protein 2-like</fullName>
    </submittedName>
</protein>
<feature type="region of interest" description="Disordered" evidence="1">
    <location>
        <begin position="18"/>
        <end position="160"/>
    </location>
</feature>
<proteinExistence type="predicted"/>
<reference key="1">
    <citation type="submission" date="2019-01" db="UniProtKB">
        <authorList>
            <consortium name="RefSeq"/>
        </authorList>
    </citation>
    <scope>IDENTIFICATION</scope>
</reference>
<organism evidence="2 3">
    <name type="scientific">Callorhinus ursinus</name>
    <name type="common">Northern fur seal</name>
    <dbReference type="NCBI Taxonomy" id="34884"/>
    <lineage>
        <taxon>Eukaryota</taxon>
        <taxon>Metazoa</taxon>
        <taxon>Chordata</taxon>
        <taxon>Craniata</taxon>
        <taxon>Vertebrata</taxon>
        <taxon>Euteleostomi</taxon>
        <taxon>Mammalia</taxon>
        <taxon>Eutheria</taxon>
        <taxon>Laurasiatheria</taxon>
        <taxon>Carnivora</taxon>
        <taxon>Caniformia</taxon>
        <taxon>Pinnipedia</taxon>
        <taxon>Otariidae</taxon>
        <taxon>Callorhinus</taxon>
    </lineage>
</organism>
<reference evidence="3" key="2">
    <citation type="submission" date="2025-08" db="UniProtKB">
        <authorList>
            <consortium name="RefSeq"/>
        </authorList>
    </citation>
    <scope>IDENTIFICATION</scope>
    <source>
        <tissue evidence="3">Blood</tissue>
    </source>
</reference>
<gene>
    <name evidence="3" type="primary">LOC112819574</name>
</gene>
<dbReference type="Proteomes" id="UP000286641">
    <property type="component" value="Unplaced"/>
</dbReference>
<accession>A0A3Q7NLQ8</accession>
<dbReference type="InParanoid" id="A0A3Q7NLQ8"/>
<evidence type="ECO:0000313" key="3">
    <source>
        <dbReference type="RefSeq" id="XP_025722313.1"/>
    </source>
</evidence>
<dbReference type="RefSeq" id="XP_025722313.1">
    <property type="nucleotide sequence ID" value="XM_025866528.1"/>
</dbReference>
<evidence type="ECO:0000313" key="2">
    <source>
        <dbReference type="Proteomes" id="UP000286641"/>
    </source>
</evidence>
<name>A0A3Q7NLQ8_CALUR</name>